<reference evidence="2" key="1">
    <citation type="submission" date="2016-07" db="EMBL/GenBank/DDBJ databases">
        <authorList>
            <person name="Bretaudeau A."/>
        </authorList>
    </citation>
    <scope>NUCLEOTIDE SEQUENCE</scope>
    <source>
        <strain evidence="2">Rice</strain>
        <tissue evidence="2">Whole body</tissue>
    </source>
</reference>
<feature type="region of interest" description="Disordered" evidence="1">
    <location>
        <begin position="101"/>
        <end position="124"/>
    </location>
</feature>
<sequence>MSILRGKLPSTWETLGVPGFVVNNIKHSNPIFFRPPLVRISGRRTRVARRLTKTKPVRGARHGVGKGWFLVSKGLTLRTASKGSSPPDQNQTRACGALRSARASKSHQTTTDGAHCETTIPRCQ</sequence>
<dbReference type="AlphaFoldDB" id="A0A2H1VGI0"/>
<evidence type="ECO:0000256" key="1">
    <source>
        <dbReference type="SAM" id="MobiDB-lite"/>
    </source>
</evidence>
<name>A0A2H1VGI0_SPOFR</name>
<accession>A0A2H1VGI0</accession>
<organism evidence="2">
    <name type="scientific">Spodoptera frugiperda</name>
    <name type="common">Fall armyworm</name>
    <dbReference type="NCBI Taxonomy" id="7108"/>
    <lineage>
        <taxon>Eukaryota</taxon>
        <taxon>Metazoa</taxon>
        <taxon>Ecdysozoa</taxon>
        <taxon>Arthropoda</taxon>
        <taxon>Hexapoda</taxon>
        <taxon>Insecta</taxon>
        <taxon>Pterygota</taxon>
        <taxon>Neoptera</taxon>
        <taxon>Endopterygota</taxon>
        <taxon>Lepidoptera</taxon>
        <taxon>Glossata</taxon>
        <taxon>Ditrysia</taxon>
        <taxon>Noctuoidea</taxon>
        <taxon>Noctuidae</taxon>
        <taxon>Amphipyrinae</taxon>
        <taxon>Spodoptera</taxon>
    </lineage>
</organism>
<protein>
    <submittedName>
        <fullName evidence="2">SFRICE_024343</fullName>
    </submittedName>
</protein>
<gene>
    <name evidence="2" type="ORF">SFRICE_024343</name>
</gene>
<proteinExistence type="predicted"/>
<dbReference type="EMBL" id="ODYU01002453">
    <property type="protein sequence ID" value="SOQ39960.1"/>
    <property type="molecule type" value="Genomic_DNA"/>
</dbReference>
<evidence type="ECO:0000313" key="2">
    <source>
        <dbReference type="EMBL" id="SOQ39960.1"/>
    </source>
</evidence>